<comment type="caution">
    <text evidence="2">The sequence shown here is derived from an EMBL/GenBank/DDBJ whole genome shotgun (WGS) entry which is preliminary data.</text>
</comment>
<evidence type="ECO:0000256" key="1">
    <source>
        <dbReference type="SAM" id="MobiDB-lite"/>
    </source>
</evidence>
<dbReference type="EMBL" id="JAAABM010000031">
    <property type="protein sequence ID" value="KAF7670616.1"/>
    <property type="molecule type" value="Genomic_DNA"/>
</dbReference>
<evidence type="ECO:0000313" key="3">
    <source>
        <dbReference type="Proteomes" id="UP000596902"/>
    </source>
</evidence>
<sequence length="124" mass="13595">MQIRTHGGLDRIASAHGIKPDFICHLSEHTPALYLAYCHALEAVPGLANVMAPTPRVDRPSLSTTSALQMMEDAENGWSSEEEAENEDDKEHSEAGEKPQGSKEERVDAAALEQAKDVRRKTQS</sequence>
<reference evidence="2" key="2">
    <citation type="submission" date="2020-08" db="EMBL/GenBank/DDBJ databases">
        <title>Draft Genome Sequence of Cumin Blight Pathogen Alternaria burnsii.</title>
        <authorList>
            <person name="Feng Z."/>
        </authorList>
    </citation>
    <scope>NUCLEOTIDE SEQUENCE</scope>
    <source>
        <strain evidence="2">CBS107.38</strain>
    </source>
</reference>
<gene>
    <name evidence="2" type="ORF">GT037_011292</name>
</gene>
<organism evidence="2 3">
    <name type="scientific">Alternaria burnsii</name>
    <dbReference type="NCBI Taxonomy" id="1187904"/>
    <lineage>
        <taxon>Eukaryota</taxon>
        <taxon>Fungi</taxon>
        <taxon>Dikarya</taxon>
        <taxon>Ascomycota</taxon>
        <taxon>Pezizomycotina</taxon>
        <taxon>Dothideomycetes</taxon>
        <taxon>Pleosporomycetidae</taxon>
        <taxon>Pleosporales</taxon>
        <taxon>Pleosporineae</taxon>
        <taxon>Pleosporaceae</taxon>
        <taxon>Alternaria</taxon>
        <taxon>Alternaria sect. Alternaria</taxon>
    </lineage>
</organism>
<protein>
    <submittedName>
        <fullName evidence="2">Uncharacterized protein</fullName>
    </submittedName>
</protein>
<evidence type="ECO:0000313" key="2">
    <source>
        <dbReference type="EMBL" id="KAF7670616.1"/>
    </source>
</evidence>
<feature type="compositionally biased region" description="Acidic residues" evidence="1">
    <location>
        <begin position="72"/>
        <end position="88"/>
    </location>
</feature>
<accession>A0A8H7B0G4</accession>
<name>A0A8H7B0G4_9PLEO</name>
<dbReference type="RefSeq" id="XP_038781011.1">
    <property type="nucleotide sequence ID" value="XM_038936339.1"/>
</dbReference>
<feature type="compositionally biased region" description="Basic and acidic residues" evidence="1">
    <location>
        <begin position="89"/>
        <end position="108"/>
    </location>
</feature>
<keyword evidence="3" id="KW-1185">Reference proteome</keyword>
<dbReference type="GeneID" id="62209517"/>
<dbReference type="Proteomes" id="UP000596902">
    <property type="component" value="Unassembled WGS sequence"/>
</dbReference>
<reference evidence="2" key="1">
    <citation type="submission" date="2020-01" db="EMBL/GenBank/DDBJ databases">
        <authorList>
            <person name="Feng Z.H.Z."/>
        </authorList>
    </citation>
    <scope>NUCLEOTIDE SEQUENCE</scope>
    <source>
        <strain evidence="2">CBS107.38</strain>
    </source>
</reference>
<dbReference type="AlphaFoldDB" id="A0A8H7B0G4"/>
<proteinExistence type="predicted"/>
<feature type="region of interest" description="Disordered" evidence="1">
    <location>
        <begin position="52"/>
        <end position="124"/>
    </location>
</feature>